<name>A0A7X0INP0_9HYPH</name>
<evidence type="ECO:0000259" key="1">
    <source>
        <dbReference type="Pfam" id="PF00248"/>
    </source>
</evidence>
<dbReference type="InterPro" id="IPR050523">
    <property type="entry name" value="AKR_Detox_Biosynth"/>
</dbReference>
<dbReference type="RefSeq" id="WP_184703171.1">
    <property type="nucleotide sequence ID" value="NZ_JACHBG010000002.1"/>
</dbReference>
<gene>
    <name evidence="2" type="ORF">GGD46_001605</name>
</gene>
<dbReference type="EMBL" id="JACHBG010000002">
    <property type="protein sequence ID" value="MBB6484339.1"/>
    <property type="molecule type" value="Genomic_DNA"/>
</dbReference>
<evidence type="ECO:0000313" key="3">
    <source>
        <dbReference type="Proteomes" id="UP000565576"/>
    </source>
</evidence>
<dbReference type="PANTHER" id="PTHR43364:SF6">
    <property type="entry name" value="OXIDOREDUCTASE-RELATED"/>
    <property type="match status" value="1"/>
</dbReference>
<comment type="caution">
    <text evidence="2">The sequence shown here is derived from an EMBL/GenBank/DDBJ whole genome shotgun (WGS) entry which is preliminary data.</text>
</comment>
<organism evidence="2 3">
    <name type="scientific">Rhizobium lusitanum</name>
    <dbReference type="NCBI Taxonomy" id="293958"/>
    <lineage>
        <taxon>Bacteria</taxon>
        <taxon>Pseudomonadati</taxon>
        <taxon>Pseudomonadota</taxon>
        <taxon>Alphaproteobacteria</taxon>
        <taxon>Hyphomicrobiales</taxon>
        <taxon>Rhizobiaceae</taxon>
        <taxon>Rhizobium/Agrobacterium group</taxon>
        <taxon>Rhizobium</taxon>
    </lineage>
</organism>
<reference evidence="2 3" key="1">
    <citation type="submission" date="2020-08" db="EMBL/GenBank/DDBJ databases">
        <title>Genomic Encyclopedia of Type Strains, Phase IV (KMG-V): Genome sequencing to study the core and pangenomes of soil and plant-associated prokaryotes.</title>
        <authorList>
            <person name="Whitman W."/>
        </authorList>
    </citation>
    <scope>NUCLEOTIDE SEQUENCE [LARGE SCALE GENOMIC DNA]</scope>
    <source>
        <strain evidence="2 3">SEMIA 4060</strain>
    </source>
</reference>
<dbReference type="PANTHER" id="PTHR43364">
    <property type="entry name" value="NADH-SPECIFIC METHYLGLYOXAL REDUCTASE-RELATED"/>
    <property type="match status" value="1"/>
</dbReference>
<dbReference type="InterPro" id="IPR023210">
    <property type="entry name" value="NADP_OxRdtase_dom"/>
</dbReference>
<sequence>MRTKSLGNSGLHVSELCLGCLDFGTRLDREASFELLDTYYEAGGRFLDTANNYAFWAPNGVGGESEKMLGEWLRARGRRHDMTIATKVGAQPTRPGAGFEAAEGLGAQAIARAAEASLSRLGIDHIDLYYAHIQDDDITQEETLSAFERLRKDGKISAIACSNHSLERIIAAKGIGERNGWPAYCCLQQRYSYLPPNAGADFGPQKTIDAELKAYLQAADMPLISYATLLGGAYETGILPKAYDAAENQARLDRLRKAAQILGVTPSQAALAWARLSSGNVIPLLASGSAERLKQGIATLNITAEHLATAMGAD</sequence>
<dbReference type="InterPro" id="IPR036812">
    <property type="entry name" value="NAD(P)_OxRdtase_dom_sf"/>
</dbReference>
<accession>A0A7X0INP0</accession>
<dbReference type="AlphaFoldDB" id="A0A7X0INP0"/>
<feature type="domain" description="NADP-dependent oxidoreductase" evidence="1">
    <location>
        <begin position="15"/>
        <end position="302"/>
    </location>
</feature>
<dbReference type="Proteomes" id="UP000565576">
    <property type="component" value="Unassembled WGS sequence"/>
</dbReference>
<proteinExistence type="predicted"/>
<dbReference type="GO" id="GO:0005829">
    <property type="term" value="C:cytosol"/>
    <property type="evidence" value="ECO:0007669"/>
    <property type="project" value="TreeGrafter"/>
</dbReference>
<dbReference type="Pfam" id="PF00248">
    <property type="entry name" value="Aldo_ket_red"/>
    <property type="match status" value="1"/>
</dbReference>
<dbReference type="SUPFAM" id="SSF51430">
    <property type="entry name" value="NAD(P)-linked oxidoreductase"/>
    <property type="match status" value="1"/>
</dbReference>
<protein>
    <submittedName>
        <fullName evidence="2">Aryl-alcohol dehydrogenase-like predicted oxidoreductase</fullName>
    </submittedName>
</protein>
<dbReference type="Gene3D" id="3.20.20.100">
    <property type="entry name" value="NADP-dependent oxidoreductase domain"/>
    <property type="match status" value="1"/>
</dbReference>
<evidence type="ECO:0000313" key="2">
    <source>
        <dbReference type="EMBL" id="MBB6484339.1"/>
    </source>
</evidence>